<sequence>MGFYQNKQDSQPVAEAVFVKKFEFEKPSNLIGFPCASKRFAKSPRPCFFTRVQSPQTAILGAGITGLCAAHSLSESGQRCHVFESGSNIGGALQSTRDGDWLAEHGPNSLLVKDRRISELFDQIGLGTDSIGNEQITALPEAHKRYIVHEGRLVALPSHPFGLLRSPLLSLGGKLRLLLEPLLPRYSGDDEESFGDFIRRRLGKGILHSAAGPFVSGIYAGDPDKLSVRHAFPRLWQVENDHRSLLLGAIAARSANKHSPNSTVIPQMVSFRSGMAALPQAIADHLPDGTLHLKTRVTAIRPLQDGWELSWADASGHTYTAEYARLVIAVPHHRLHELPLPAKILSELAPVTEIEAPPVSSLVLGFRREDIEHQLDGFGMLIKEDENSPLLGVLFSSSMFEGRAPEDHVTLTCMMGGSLHPDRAENSEEVVLGELDRLLGVHGEPVFKHRITWDKAIPQYGLDYQNALEALEACENSHVGLYFAGNYRGGISVPDCILNGLSLGKRLATNNPAE</sequence>
<dbReference type="SUPFAM" id="SSF54373">
    <property type="entry name" value="FAD-linked reductases, C-terminal domain"/>
    <property type="match status" value="1"/>
</dbReference>
<evidence type="ECO:0000256" key="6">
    <source>
        <dbReference type="RuleBase" id="RU364052"/>
    </source>
</evidence>
<organism evidence="8">
    <name type="scientific">Oceaniferula spumae</name>
    <dbReference type="NCBI Taxonomy" id="2979115"/>
    <lineage>
        <taxon>Bacteria</taxon>
        <taxon>Pseudomonadati</taxon>
        <taxon>Verrucomicrobiota</taxon>
        <taxon>Verrucomicrobiia</taxon>
        <taxon>Verrucomicrobiales</taxon>
        <taxon>Verrucomicrobiaceae</taxon>
        <taxon>Oceaniferula</taxon>
    </lineage>
</organism>
<dbReference type="Gene3D" id="1.10.3110.10">
    <property type="entry name" value="protoporphyrinogen ix oxidase, domain 3"/>
    <property type="match status" value="1"/>
</dbReference>
<evidence type="ECO:0000256" key="4">
    <source>
        <dbReference type="ARBA" id="ARBA00023002"/>
    </source>
</evidence>
<dbReference type="SUPFAM" id="SSF51905">
    <property type="entry name" value="FAD/NAD(P)-binding domain"/>
    <property type="match status" value="1"/>
</dbReference>
<proteinExistence type="inferred from homology"/>
<dbReference type="PANTHER" id="PTHR42923:SF3">
    <property type="entry name" value="PROTOPORPHYRINOGEN OXIDASE"/>
    <property type="match status" value="1"/>
</dbReference>
<keyword evidence="3 6" id="KW-0274">FAD</keyword>
<dbReference type="PANTHER" id="PTHR42923">
    <property type="entry name" value="PROTOPORPHYRINOGEN OXIDASE"/>
    <property type="match status" value="1"/>
</dbReference>
<keyword evidence="5 6" id="KW-0350">Heme biosynthesis</keyword>
<dbReference type="InterPro" id="IPR036188">
    <property type="entry name" value="FAD/NAD-bd_sf"/>
</dbReference>
<dbReference type="EC" id="1.3.3.15" evidence="6"/>
<dbReference type="InterPro" id="IPR002937">
    <property type="entry name" value="Amino_oxidase"/>
</dbReference>
<dbReference type="InterPro" id="IPR050464">
    <property type="entry name" value="Zeta_carotene_desat/Oxidored"/>
</dbReference>
<evidence type="ECO:0000256" key="3">
    <source>
        <dbReference type="ARBA" id="ARBA00022827"/>
    </source>
</evidence>
<dbReference type="NCBIfam" id="TIGR00562">
    <property type="entry name" value="proto_IX_ox"/>
    <property type="match status" value="1"/>
</dbReference>
<gene>
    <name evidence="8" type="primary">hemG</name>
    <name evidence="8" type="ORF">NT6N_04970</name>
</gene>
<keyword evidence="6" id="KW-0963">Cytoplasm</keyword>
<dbReference type="KEGG" id="osu:NT6N_04970"/>
<keyword evidence="4 6" id="KW-0560">Oxidoreductase</keyword>
<keyword evidence="2 6" id="KW-0285">Flavoprotein</keyword>
<dbReference type="Gene3D" id="3.50.50.60">
    <property type="entry name" value="FAD/NAD(P)-binding domain"/>
    <property type="match status" value="1"/>
</dbReference>
<comment type="subcellular location">
    <subcellularLocation>
        <location evidence="6">Cytoplasm</location>
    </subcellularLocation>
</comment>
<comment type="function">
    <text evidence="6">Involved in coproporphyrin-dependent heme b biosynthesis. Catalyzes the oxidation of coproporphyrinogen III to coproporphyrin III.</text>
</comment>
<comment type="pathway">
    <text evidence="6">Porphyrin-containing compound metabolism; protoheme biosynthesis.</text>
</comment>
<name>A0AAT9FHJ4_9BACT</name>
<dbReference type="EMBL" id="AP026866">
    <property type="protein sequence ID" value="BDS05457.1"/>
    <property type="molecule type" value="Genomic_DNA"/>
</dbReference>
<evidence type="ECO:0000256" key="2">
    <source>
        <dbReference type="ARBA" id="ARBA00022630"/>
    </source>
</evidence>
<dbReference type="GO" id="GO:0006783">
    <property type="term" value="P:heme biosynthetic process"/>
    <property type="evidence" value="ECO:0007669"/>
    <property type="project" value="UniProtKB-UniRule"/>
</dbReference>
<comment type="similarity">
    <text evidence="6">Belongs to the protoporphyrinogen/coproporphyrinogen oxidase family. Coproporphyrinogen III oxidase subfamily.</text>
</comment>
<dbReference type="Pfam" id="PF01593">
    <property type="entry name" value="Amino_oxidase"/>
    <property type="match status" value="1"/>
</dbReference>
<reference evidence="8" key="1">
    <citation type="submission" date="2024-07" db="EMBL/GenBank/DDBJ databases">
        <title>Complete genome sequence of Verrucomicrobiaceae bacterium NT6N.</title>
        <authorList>
            <person name="Huang C."/>
            <person name="Takami H."/>
            <person name="Hamasaki K."/>
        </authorList>
    </citation>
    <scope>NUCLEOTIDE SEQUENCE</scope>
    <source>
        <strain evidence="8">NT6N</strain>
    </source>
</reference>
<comment type="cofactor">
    <cofactor evidence="1 6">
        <name>FAD</name>
        <dbReference type="ChEBI" id="CHEBI:57692"/>
    </cofactor>
</comment>
<comment type="catalytic activity">
    <reaction evidence="6">
        <text>coproporphyrinogen III + 3 O2 = coproporphyrin III + 3 H2O2</text>
        <dbReference type="Rhea" id="RHEA:43436"/>
        <dbReference type="ChEBI" id="CHEBI:15379"/>
        <dbReference type="ChEBI" id="CHEBI:16240"/>
        <dbReference type="ChEBI" id="CHEBI:57309"/>
        <dbReference type="ChEBI" id="CHEBI:131725"/>
        <dbReference type="EC" id="1.3.3.15"/>
    </reaction>
</comment>
<feature type="domain" description="Amine oxidase" evidence="7">
    <location>
        <begin position="64"/>
        <end position="501"/>
    </location>
</feature>
<evidence type="ECO:0000313" key="8">
    <source>
        <dbReference type="EMBL" id="BDS05457.1"/>
    </source>
</evidence>
<dbReference type="GO" id="GO:0005737">
    <property type="term" value="C:cytoplasm"/>
    <property type="evidence" value="ECO:0007669"/>
    <property type="project" value="UniProtKB-SubCell"/>
</dbReference>
<evidence type="ECO:0000256" key="1">
    <source>
        <dbReference type="ARBA" id="ARBA00001974"/>
    </source>
</evidence>
<dbReference type="AlphaFoldDB" id="A0AAT9FHJ4"/>
<evidence type="ECO:0000259" key="7">
    <source>
        <dbReference type="Pfam" id="PF01593"/>
    </source>
</evidence>
<dbReference type="InterPro" id="IPR004572">
    <property type="entry name" value="Protoporphyrinogen_oxidase"/>
</dbReference>
<accession>A0AAT9FHJ4</accession>
<dbReference type="GO" id="GO:0004729">
    <property type="term" value="F:oxygen-dependent protoporphyrinogen oxidase activity"/>
    <property type="evidence" value="ECO:0007669"/>
    <property type="project" value="UniProtKB-UniRule"/>
</dbReference>
<dbReference type="Gene3D" id="3.90.660.20">
    <property type="entry name" value="Protoporphyrinogen oxidase, mitochondrial, domain 2"/>
    <property type="match status" value="1"/>
</dbReference>
<evidence type="ECO:0000256" key="5">
    <source>
        <dbReference type="ARBA" id="ARBA00023133"/>
    </source>
</evidence>
<protein>
    <recommendedName>
        <fullName evidence="6">Coproporphyrinogen III oxidase</fullName>
        <ecNumber evidence="6">1.3.3.15</ecNumber>
    </recommendedName>
</protein>